<feature type="transmembrane region" description="Helical" evidence="16">
    <location>
        <begin position="80"/>
        <end position="98"/>
    </location>
</feature>
<evidence type="ECO:0000256" key="3">
    <source>
        <dbReference type="ARBA" id="ARBA00022679"/>
    </source>
</evidence>
<dbReference type="PANTHER" id="PTHR30474">
    <property type="entry name" value="CELL CYCLE PROTEIN"/>
    <property type="match status" value="1"/>
</dbReference>
<evidence type="ECO:0000256" key="13">
    <source>
        <dbReference type="ARBA" id="ARBA00041418"/>
    </source>
</evidence>
<dbReference type="EMBL" id="DRBS01000105">
    <property type="protein sequence ID" value="HDD43755.1"/>
    <property type="molecule type" value="Genomic_DNA"/>
</dbReference>
<dbReference type="GO" id="GO:0008360">
    <property type="term" value="P:regulation of cell shape"/>
    <property type="evidence" value="ECO:0007669"/>
    <property type="project" value="UniProtKB-KW"/>
</dbReference>
<gene>
    <name evidence="17" type="ORF">ENG63_02700</name>
</gene>
<keyword evidence="7 16" id="KW-1133">Transmembrane helix</keyword>
<keyword evidence="3" id="KW-0808">Transferase</keyword>
<evidence type="ECO:0000256" key="15">
    <source>
        <dbReference type="ARBA" id="ARBA00049902"/>
    </source>
</evidence>
<proteinExistence type="inferred from homology"/>
<dbReference type="EC" id="2.4.99.28" evidence="14"/>
<feature type="transmembrane region" description="Helical" evidence="16">
    <location>
        <begin position="254"/>
        <end position="273"/>
    </location>
</feature>
<keyword evidence="5" id="KW-0133">Cell shape</keyword>
<sequence length="313" mass="35739">MQMCFYLLLVLVLICFLIIKKGGKNLKKLSMHFKKNNWDFWLIILVIVLTGLGIMMVFSSSFLIAQKKFNNPYFFFKRQLFYVIFGFSFMMMIKHIPYQIYQKHVYLLLTLSIIGLLLVFVPGLKKEANNAARWIKIGSFSLQPSEFAKLAFVIYLSALVSREEKIKQFSIGILPAFIIYSLLAILLIAEPDMGTVVLLGVLTFFMLFIGGAKILHLLAIACPTIIFLFYLLIKSPYRLKRLLVFLNPETDPLGIGYVILHSKLAFASGGFWGQGLGASRQKLFYLPEPYTDYIFSIIGEEMGFLGVMLIILL</sequence>
<dbReference type="AlphaFoldDB" id="A0A7C0U270"/>
<dbReference type="GO" id="GO:0005886">
    <property type="term" value="C:plasma membrane"/>
    <property type="evidence" value="ECO:0007669"/>
    <property type="project" value="TreeGrafter"/>
</dbReference>
<feature type="non-terminal residue" evidence="17">
    <location>
        <position position="313"/>
    </location>
</feature>
<evidence type="ECO:0000256" key="2">
    <source>
        <dbReference type="ARBA" id="ARBA00022676"/>
    </source>
</evidence>
<keyword evidence="2" id="KW-0328">Glycosyltransferase</keyword>
<comment type="subcellular location">
    <subcellularLocation>
        <location evidence="1">Membrane</location>
        <topology evidence="1">Multi-pass membrane protein</topology>
    </subcellularLocation>
</comment>
<accession>A0A7C0U270</accession>
<comment type="caution">
    <text evidence="17">The sequence shown here is derived from an EMBL/GenBank/DDBJ whole genome shotgun (WGS) entry which is preliminary data.</text>
</comment>
<protein>
    <recommendedName>
        <fullName evidence="12">Probable peptidoglycan glycosyltransferase FtsW</fullName>
        <ecNumber evidence="14">2.4.99.28</ecNumber>
    </recommendedName>
    <alternativeName>
        <fullName evidence="13">Cell division protein FtsW</fullName>
    </alternativeName>
    <alternativeName>
        <fullName evidence="10">Cell wall polymerase</fullName>
    </alternativeName>
    <alternativeName>
        <fullName evidence="9">Peptidoglycan polymerase</fullName>
    </alternativeName>
</protein>
<comment type="similarity">
    <text evidence="11">Belongs to the SEDS family. FtsW subfamily.</text>
</comment>
<feature type="transmembrane region" description="Helical" evidence="16">
    <location>
        <begin position="104"/>
        <end position="124"/>
    </location>
</feature>
<organism evidence="17">
    <name type="scientific">Desulfofervidus auxilii</name>
    <dbReference type="NCBI Taxonomy" id="1621989"/>
    <lineage>
        <taxon>Bacteria</taxon>
        <taxon>Pseudomonadati</taxon>
        <taxon>Thermodesulfobacteriota</taxon>
        <taxon>Candidatus Desulfofervidia</taxon>
        <taxon>Candidatus Desulfofervidales</taxon>
        <taxon>Candidatus Desulfofervidaceae</taxon>
        <taxon>Candidatus Desulfofervidus</taxon>
    </lineage>
</organism>
<evidence type="ECO:0000256" key="9">
    <source>
        <dbReference type="ARBA" id="ARBA00032370"/>
    </source>
</evidence>
<keyword evidence="17" id="KW-0132">Cell division</keyword>
<evidence type="ECO:0000256" key="16">
    <source>
        <dbReference type="SAM" id="Phobius"/>
    </source>
</evidence>
<name>A0A7C0U270_DESA2</name>
<dbReference type="Pfam" id="PF01098">
    <property type="entry name" value="FTSW_RODA_SPOVE"/>
    <property type="match status" value="1"/>
</dbReference>
<evidence type="ECO:0000313" key="17">
    <source>
        <dbReference type="EMBL" id="HDD43755.1"/>
    </source>
</evidence>
<dbReference type="Proteomes" id="UP000886289">
    <property type="component" value="Unassembled WGS sequence"/>
</dbReference>
<feature type="transmembrane region" description="Helical" evidence="16">
    <location>
        <begin position="201"/>
        <end position="233"/>
    </location>
</feature>
<keyword evidence="17" id="KW-0131">Cell cycle</keyword>
<feature type="transmembrane region" description="Helical" evidence="16">
    <location>
        <begin position="169"/>
        <end position="189"/>
    </location>
</feature>
<keyword evidence="6" id="KW-0573">Peptidoglycan synthesis</keyword>
<evidence type="ECO:0000256" key="4">
    <source>
        <dbReference type="ARBA" id="ARBA00022692"/>
    </source>
</evidence>
<evidence type="ECO:0000256" key="7">
    <source>
        <dbReference type="ARBA" id="ARBA00022989"/>
    </source>
</evidence>
<evidence type="ECO:0000256" key="6">
    <source>
        <dbReference type="ARBA" id="ARBA00022984"/>
    </source>
</evidence>
<evidence type="ECO:0000256" key="12">
    <source>
        <dbReference type="ARBA" id="ARBA00041185"/>
    </source>
</evidence>
<dbReference type="InterPro" id="IPR001182">
    <property type="entry name" value="FtsW/RodA"/>
</dbReference>
<feature type="transmembrane region" description="Helical" evidence="16">
    <location>
        <begin position="38"/>
        <end position="59"/>
    </location>
</feature>
<evidence type="ECO:0000256" key="14">
    <source>
        <dbReference type="ARBA" id="ARBA00044770"/>
    </source>
</evidence>
<keyword evidence="4 16" id="KW-0812">Transmembrane</keyword>
<dbReference type="GO" id="GO:0008955">
    <property type="term" value="F:peptidoglycan glycosyltransferase activity"/>
    <property type="evidence" value="ECO:0007669"/>
    <property type="project" value="UniProtKB-EC"/>
</dbReference>
<dbReference type="PANTHER" id="PTHR30474:SF2">
    <property type="entry name" value="PEPTIDOGLYCAN GLYCOSYLTRANSFERASE FTSW-RELATED"/>
    <property type="match status" value="1"/>
</dbReference>
<feature type="transmembrane region" description="Helical" evidence="16">
    <location>
        <begin position="293"/>
        <end position="312"/>
    </location>
</feature>
<evidence type="ECO:0000256" key="10">
    <source>
        <dbReference type="ARBA" id="ARBA00033270"/>
    </source>
</evidence>
<evidence type="ECO:0000256" key="11">
    <source>
        <dbReference type="ARBA" id="ARBA00038053"/>
    </source>
</evidence>
<dbReference type="GO" id="GO:0051301">
    <property type="term" value="P:cell division"/>
    <property type="evidence" value="ECO:0007669"/>
    <property type="project" value="UniProtKB-KW"/>
</dbReference>
<keyword evidence="8 16" id="KW-0472">Membrane</keyword>
<dbReference type="GO" id="GO:0009252">
    <property type="term" value="P:peptidoglycan biosynthetic process"/>
    <property type="evidence" value="ECO:0007669"/>
    <property type="project" value="UniProtKB-KW"/>
</dbReference>
<dbReference type="GO" id="GO:0015648">
    <property type="term" value="F:lipid-linked peptidoglycan transporter activity"/>
    <property type="evidence" value="ECO:0007669"/>
    <property type="project" value="TreeGrafter"/>
</dbReference>
<evidence type="ECO:0000256" key="1">
    <source>
        <dbReference type="ARBA" id="ARBA00004141"/>
    </source>
</evidence>
<evidence type="ECO:0000256" key="8">
    <source>
        <dbReference type="ARBA" id="ARBA00023136"/>
    </source>
</evidence>
<reference evidence="17" key="1">
    <citation type="journal article" date="2020" name="mSystems">
        <title>Genome- and Community-Level Interaction Insights into Carbon Utilization and Element Cycling Functions of Hydrothermarchaeota in Hydrothermal Sediment.</title>
        <authorList>
            <person name="Zhou Z."/>
            <person name="Liu Y."/>
            <person name="Xu W."/>
            <person name="Pan J."/>
            <person name="Luo Z.H."/>
            <person name="Li M."/>
        </authorList>
    </citation>
    <scope>NUCLEOTIDE SEQUENCE [LARGE SCALE GENOMIC DNA]</scope>
    <source>
        <strain evidence="17">HyVt-233</strain>
    </source>
</reference>
<evidence type="ECO:0000256" key="5">
    <source>
        <dbReference type="ARBA" id="ARBA00022960"/>
    </source>
</evidence>
<comment type="catalytic activity">
    <reaction evidence="15">
        <text>[GlcNAc-(1-&gt;4)-Mur2Ac(oyl-L-Ala-gamma-D-Glu-L-Lys-D-Ala-D-Ala)](n)-di-trans,octa-cis-undecaprenyl diphosphate + beta-D-GlcNAc-(1-&gt;4)-Mur2Ac(oyl-L-Ala-gamma-D-Glu-L-Lys-D-Ala-D-Ala)-di-trans,octa-cis-undecaprenyl diphosphate = [GlcNAc-(1-&gt;4)-Mur2Ac(oyl-L-Ala-gamma-D-Glu-L-Lys-D-Ala-D-Ala)](n+1)-di-trans,octa-cis-undecaprenyl diphosphate + di-trans,octa-cis-undecaprenyl diphosphate + H(+)</text>
        <dbReference type="Rhea" id="RHEA:23708"/>
        <dbReference type="Rhea" id="RHEA-COMP:9602"/>
        <dbReference type="Rhea" id="RHEA-COMP:9603"/>
        <dbReference type="ChEBI" id="CHEBI:15378"/>
        <dbReference type="ChEBI" id="CHEBI:58405"/>
        <dbReference type="ChEBI" id="CHEBI:60033"/>
        <dbReference type="ChEBI" id="CHEBI:78435"/>
        <dbReference type="EC" id="2.4.99.28"/>
    </reaction>
</comment>
<dbReference type="GO" id="GO:0032153">
    <property type="term" value="C:cell division site"/>
    <property type="evidence" value="ECO:0007669"/>
    <property type="project" value="TreeGrafter"/>
</dbReference>